<feature type="transmembrane region" description="Helical" evidence="3">
    <location>
        <begin position="210"/>
        <end position="230"/>
    </location>
</feature>
<evidence type="ECO:0000256" key="2">
    <source>
        <dbReference type="ARBA" id="ARBA00022748"/>
    </source>
</evidence>
<name>A0A7K3WR01_9FLAO</name>
<dbReference type="GO" id="GO:0020037">
    <property type="term" value="F:heme binding"/>
    <property type="evidence" value="ECO:0007669"/>
    <property type="project" value="InterPro"/>
</dbReference>
<keyword evidence="6" id="KW-1185">Reference proteome</keyword>
<evidence type="ECO:0000256" key="3">
    <source>
        <dbReference type="SAM" id="Phobius"/>
    </source>
</evidence>
<dbReference type="PRINTS" id="PR01410">
    <property type="entry name" value="CCBIOGENESIS"/>
</dbReference>
<feature type="transmembrane region" description="Helical" evidence="3">
    <location>
        <begin position="50"/>
        <end position="71"/>
    </location>
</feature>
<evidence type="ECO:0000313" key="6">
    <source>
        <dbReference type="Proteomes" id="UP000486602"/>
    </source>
</evidence>
<feature type="transmembrane region" description="Helical" evidence="3">
    <location>
        <begin position="553"/>
        <end position="573"/>
    </location>
</feature>
<feature type="domain" description="Cytochrome c assembly protein" evidence="4">
    <location>
        <begin position="109"/>
        <end position="327"/>
    </location>
</feature>
<feature type="transmembrane region" description="Helical" evidence="3">
    <location>
        <begin position="304"/>
        <end position="326"/>
    </location>
</feature>
<dbReference type="InterPro" id="IPR003567">
    <property type="entry name" value="Cyt_c_biogenesis"/>
</dbReference>
<keyword evidence="2" id="KW-0201">Cytochrome c-type biogenesis</keyword>
<evidence type="ECO:0000259" key="4">
    <source>
        <dbReference type="Pfam" id="PF01578"/>
    </source>
</evidence>
<proteinExistence type="inferred from homology"/>
<feature type="transmembrane region" description="Helical" evidence="3">
    <location>
        <begin position="370"/>
        <end position="386"/>
    </location>
</feature>
<feature type="transmembrane region" description="Helical" evidence="3">
    <location>
        <begin position="242"/>
        <end position="261"/>
    </location>
</feature>
<dbReference type="RefSeq" id="WP_163285349.1">
    <property type="nucleotide sequence ID" value="NZ_JAAGVY010000017.1"/>
</dbReference>
<dbReference type="PANTHER" id="PTHR43653">
    <property type="entry name" value="CYTOCHROME C ASSEMBLY PROTEIN-RELATED"/>
    <property type="match status" value="1"/>
</dbReference>
<feature type="transmembrane region" description="Helical" evidence="3">
    <location>
        <begin position="105"/>
        <end position="122"/>
    </location>
</feature>
<feature type="transmembrane region" description="Helical" evidence="3">
    <location>
        <begin position="129"/>
        <end position="151"/>
    </location>
</feature>
<dbReference type="Pfam" id="PF01578">
    <property type="entry name" value="Cytochrom_C_asm"/>
    <property type="match status" value="1"/>
</dbReference>
<dbReference type="InterPro" id="IPR002541">
    <property type="entry name" value="Cyt_c_assembly"/>
</dbReference>
<feature type="transmembrane region" description="Helical" evidence="3">
    <location>
        <begin position="495"/>
        <end position="515"/>
    </location>
</feature>
<dbReference type="GO" id="GO:0015232">
    <property type="term" value="F:heme transmembrane transporter activity"/>
    <property type="evidence" value="ECO:0007669"/>
    <property type="project" value="InterPro"/>
</dbReference>
<sequence length="933" mass="105853">MINYVGEHTWIGKFGDALIIISITAALVAAISFFLSYRTKQDSYRRMGRLAFWVHSVALVSAALTLFYMLFNQYFEYDYVWKHANRDMPLRYIFSCFWEGQEGSFLLWSFWHVVLGNILLFTAKKWENLTMMVIAVFQVMLGAMVLGVYIFDYKIGNSPFTLIRQMPENIGLPWTTMATYLQDIPTFQDGRGLNPLLQNYWMTIHPPTLFLGYASTIIPFAFVVAGLVSGKLREWIKPALPWAYFSVAVLGIGILMGGAWAYEALSFGGFWAWDPVENASLIPWITMVGAAHVMIVNQHKNRSLFTAIFLTLITFCLVMYASFLVHSGVLGDTSVHAFTGNGMMKQHLFMLLLIVTVSTTLLLLRKQMKMVFLGLALVFIIIGWSTDYEIAALVAFLVTAVILIIVAYRKFFPKPAKEEPLWSREFWIFIASLVLLLSAGQVLIETSKPIWNILAEPFAGPLLNLYQLTDIEGFRSLAEGKLAPNSDVIAHFNKWQIPFAFIVTFLIGFAQFLKYGKNNLGKFFKKIGISLIVALAVAIFAAIRLDYKNDEFVLTILVFTTVFAIAVNADYLFRTMGGKFDEAGANVAHIGFALVMLGALISTSRSDKISENGSRFNIEQLNEDFKNNEDILLFVEDTVPMGPYFVSYEGRTKKGINVYYEVDYFNKLPRTYKEGDYVVARGAIFQSTVDHTPGADFVMDQKYWELVEDPRNVDVDNVKSWSPFKPGEKIFTLNPRIQLNPEFGNVAEPATKRYWNRDIYTHVRWAELEEDRDENGFRTPVELDLAVGDTAFIGATQIRLNGLSVIREDEREKYMIGANDLAVRAMIGVKDSRGNVYEAEPLYILRDSVLLVPDPVIQDETGLQLNFTKINPQTGKHKFTIAEHASNRKEFIVLQAIQFPMINILWIGCIVMFLGTVMAIRHRIKTSKKSNLS</sequence>
<accession>A0A7K3WR01</accession>
<feature type="transmembrane region" description="Helical" evidence="3">
    <location>
        <begin position="424"/>
        <end position="444"/>
    </location>
</feature>
<protein>
    <submittedName>
        <fullName evidence="5">Cytochrome c biogenesis protein CcsA</fullName>
    </submittedName>
</protein>
<dbReference type="GO" id="GO:0016020">
    <property type="term" value="C:membrane"/>
    <property type="evidence" value="ECO:0007669"/>
    <property type="project" value="InterPro"/>
</dbReference>
<dbReference type="EMBL" id="JAAGVY010000017">
    <property type="protein sequence ID" value="NEN23958.1"/>
    <property type="molecule type" value="Genomic_DNA"/>
</dbReference>
<dbReference type="AlphaFoldDB" id="A0A7K3WR01"/>
<dbReference type="GO" id="GO:0017004">
    <property type="term" value="P:cytochrome complex assembly"/>
    <property type="evidence" value="ECO:0007669"/>
    <property type="project" value="UniProtKB-KW"/>
</dbReference>
<feature type="transmembrane region" description="Helical" evidence="3">
    <location>
        <begin position="281"/>
        <end position="297"/>
    </location>
</feature>
<feature type="transmembrane region" description="Helical" evidence="3">
    <location>
        <begin position="897"/>
        <end position="920"/>
    </location>
</feature>
<gene>
    <name evidence="5" type="primary">ccsA</name>
    <name evidence="5" type="ORF">G3O08_10650</name>
</gene>
<evidence type="ECO:0000256" key="1">
    <source>
        <dbReference type="ARBA" id="ARBA00009186"/>
    </source>
</evidence>
<feature type="transmembrane region" description="Helical" evidence="3">
    <location>
        <begin position="392"/>
        <end position="412"/>
    </location>
</feature>
<keyword evidence="3" id="KW-0812">Transmembrane</keyword>
<evidence type="ECO:0000313" key="5">
    <source>
        <dbReference type="EMBL" id="NEN23958.1"/>
    </source>
</evidence>
<keyword evidence="3" id="KW-0472">Membrane</keyword>
<dbReference type="Proteomes" id="UP000486602">
    <property type="component" value="Unassembled WGS sequence"/>
</dbReference>
<feature type="transmembrane region" description="Helical" evidence="3">
    <location>
        <begin position="17"/>
        <end position="38"/>
    </location>
</feature>
<reference evidence="5 6" key="1">
    <citation type="submission" date="2020-02" db="EMBL/GenBank/DDBJ databases">
        <title>Out from the shadows clarifying the taxonomy of the family Cryomorphaceae and related taxa by utilizing the GTDB taxonomic framework.</title>
        <authorList>
            <person name="Bowman J.P."/>
        </authorList>
    </citation>
    <scope>NUCLEOTIDE SEQUENCE [LARGE SCALE GENOMIC DNA]</scope>
    <source>
        <strain evidence="5 6">QSSC 1-22</strain>
    </source>
</reference>
<feature type="transmembrane region" description="Helical" evidence="3">
    <location>
        <begin position="585"/>
        <end position="602"/>
    </location>
</feature>
<comment type="similarity">
    <text evidence="1">Belongs to the CcmF/CycK/Ccl1/NrfE/CcsA family.</text>
</comment>
<comment type="caution">
    <text evidence="5">The sequence shown here is derived from an EMBL/GenBank/DDBJ whole genome shotgun (WGS) entry which is preliminary data.</text>
</comment>
<organism evidence="5 6">
    <name type="scientific">Cryomorpha ignava</name>
    <dbReference type="NCBI Taxonomy" id="101383"/>
    <lineage>
        <taxon>Bacteria</taxon>
        <taxon>Pseudomonadati</taxon>
        <taxon>Bacteroidota</taxon>
        <taxon>Flavobacteriia</taxon>
        <taxon>Flavobacteriales</taxon>
        <taxon>Cryomorphaceae</taxon>
        <taxon>Cryomorpha</taxon>
    </lineage>
</organism>
<keyword evidence="3" id="KW-1133">Transmembrane helix</keyword>
<feature type="transmembrane region" description="Helical" evidence="3">
    <location>
        <begin position="346"/>
        <end position="363"/>
    </location>
</feature>
<feature type="transmembrane region" description="Helical" evidence="3">
    <location>
        <begin position="527"/>
        <end position="547"/>
    </location>
</feature>